<accession>A0ABQ2Y8F6</accession>
<evidence type="ECO:0000313" key="1">
    <source>
        <dbReference type="EMBL" id="GGX74962.1"/>
    </source>
</evidence>
<dbReference type="EMBL" id="BMUT01000003">
    <property type="protein sequence ID" value="GGX74962.1"/>
    <property type="molecule type" value="Genomic_DNA"/>
</dbReference>
<proteinExistence type="predicted"/>
<organism evidence="1 2">
    <name type="scientific">Streptomyces hiroshimensis</name>
    <dbReference type="NCBI Taxonomy" id="66424"/>
    <lineage>
        <taxon>Bacteria</taxon>
        <taxon>Bacillati</taxon>
        <taxon>Actinomycetota</taxon>
        <taxon>Actinomycetes</taxon>
        <taxon>Kitasatosporales</taxon>
        <taxon>Streptomycetaceae</taxon>
        <taxon>Streptomyces</taxon>
    </lineage>
</organism>
<name>A0ABQ2Y8F6_9ACTN</name>
<sequence length="152" mass="16584">MPGRTIHRYGRLSIVSDVDHESPTAVPKASDFEDGKKGLKDIERLGLEALRLRQSERFVAAKTDRPRAGERWGMPGCTTVVPTPTERARAVAEVQHGLGWPASVYPDAGVSFSYDSQTVTLSTPADPSASDLEALWRDPAMGALGWPRSERP</sequence>
<dbReference type="Proteomes" id="UP000659223">
    <property type="component" value="Unassembled WGS sequence"/>
</dbReference>
<protein>
    <submittedName>
        <fullName evidence="1">Uncharacterized protein</fullName>
    </submittedName>
</protein>
<reference evidence="2" key="1">
    <citation type="journal article" date="2019" name="Int. J. Syst. Evol. Microbiol.">
        <title>The Global Catalogue of Microorganisms (GCM) 10K type strain sequencing project: providing services to taxonomists for standard genome sequencing and annotation.</title>
        <authorList>
            <consortium name="The Broad Institute Genomics Platform"/>
            <consortium name="The Broad Institute Genome Sequencing Center for Infectious Disease"/>
            <person name="Wu L."/>
            <person name="Ma J."/>
        </authorList>
    </citation>
    <scope>NUCLEOTIDE SEQUENCE [LARGE SCALE GENOMIC DNA]</scope>
    <source>
        <strain evidence="2">JCM 4586</strain>
    </source>
</reference>
<gene>
    <name evidence="1" type="ORF">GCM10010324_20420</name>
</gene>
<comment type="caution">
    <text evidence="1">The sequence shown here is derived from an EMBL/GenBank/DDBJ whole genome shotgun (WGS) entry which is preliminary data.</text>
</comment>
<evidence type="ECO:0000313" key="2">
    <source>
        <dbReference type="Proteomes" id="UP000659223"/>
    </source>
</evidence>
<keyword evidence="2" id="KW-1185">Reference proteome</keyword>